<dbReference type="PANTHER" id="PTHR23128">
    <property type="entry name" value="SERPENTINE RECEPTOR, CLASS E (EPSILON)-RELATED"/>
    <property type="match status" value="1"/>
</dbReference>
<sequence length="359" mass="41679">QMSAFLAVNSATNQTVWIPFFIRFALLPEAMKPFYAVFVALETLGHIFSIVACSFCIYVYFKVQALHFNLAQTILIEYYIGLPFMLLRFPLILMETGIINYESMADDQIVIISLIRTWLFIDLYNFEVNIAIERYFALRYVRTYETDRRRYISLCIIAANAVYSLILSYLLTFNYIHGFVYIALTCVVSNISFLMFLSITKKNDRIQAHLVQFRRNDGSYTVSYRWQLHDNLRSARELRVLMIGINGVISFILPVLFVPALIFDNDPSKSEILEAAKLVYEVLSAYVFGCSYLFATFIIKRHRDFVFGISAVEEFSVAFEHTRTENRVVVDTESHFSKLHGDWTVELAKNRGDRLEIVI</sequence>
<feature type="transmembrane region" description="Helical" evidence="2">
    <location>
        <begin position="109"/>
        <end position="130"/>
    </location>
</feature>
<feature type="transmembrane region" description="Helical" evidence="2">
    <location>
        <begin position="151"/>
        <end position="172"/>
    </location>
</feature>
<dbReference type="AlphaFoldDB" id="A0AAV5TY04"/>
<feature type="transmembrane region" description="Helical" evidence="2">
    <location>
        <begin position="68"/>
        <end position="89"/>
    </location>
</feature>
<feature type="transmembrane region" description="Helical" evidence="2">
    <location>
        <begin position="34"/>
        <end position="61"/>
    </location>
</feature>
<organism evidence="3 4">
    <name type="scientific">Pristionchus entomophagus</name>
    <dbReference type="NCBI Taxonomy" id="358040"/>
    <lineage>
        <taxon>Eukaryota</taxon>
        <taxon>Metazoa</taxon>
        <taxon>Ecdysozoa</taxon>
        <taxon>Nematoda</taxon>
        <taxon>Chromadorea</taxon>
        <taxon>Rhabditida</taxon>
        <taxon>Rhabditina</taxon>
        <taxon>Diplogasteromorpha</taxon>
        <taxon>Diplogasteroidea</taxon>
        <taxon>Neodiplogasteridae</taxon>
        <taxon>Pristionchus</taxon>
    </lineage>
</organism>
<dbReference type="EMBL" id="BTSX01000005">
    <property type="protein sequence ID" value="GMS99124.1"/>
    <property type="molecule type" value="Genomic_DNA"/>
</dbReference>
<dbReference type="PANTHER" id="PTHR23128:SF132">
    <property type="entry name" value="SERPENTINE RECEPTOR, CLASS E (EPSILON)-RELATED"/>
    <property type="match status" value="1"/>
</dbReference>
<comment type="similarity">
    <text evidence="1">Belongs to the nematode receptor-like protein sre family.</text>
</comment>
<accession>A0AAV5TY04</accession>
<dbReference type="Pfam" id="PF03125">
    <property type="entry name" value="Sre"/>
    <property type="match status" value="1"/>
</dbReference>
<dbReference type="Proteomes" id="UP001432027">
    <property type="component" value="Unassembled WGS sequence"/>
</dbReference>
<keyword evidence="4" id="KW-1185">Reference proteome</keyword>
<dbReference type="GO" id="GO:0007606">
    <property type="term" value="P:sensory perception of chemical stimulus"/>
    <property type="evidence" value="ECO:0007669"/>
    <property type="project" value="InterPro"/>
</dbReference>
<name>A0AAV5TY04_9BILA</name>
<evidence type="ECO:0000256" key="1">
    <source>
        <dbReference type="ARBA" id="ARBA00006803"/>
    </source>
</evidence>
<reference evidence="3" key="1">
    <citation type="submission" date="2023-10" db="EMBL/GenBank/DDBJ databases">
        <title>Genome assembly of Pristionchus species.</title>
        <authorList>
            <person name="Yoshida K."/>
            <person name="Sommer R.J."/>
        </authorList>
    </citation>
    <scope>NUCLEOTIDE SEQUENCE</scope>
    <source>
        <strain evidence="3">RS0144</strain>
    </source>
</reference>
<keyword evidence="2" id="KW-0812">Transmembrane</keyword>
<proteinExistence type="inferred from homology"/>
<feature type="transmembrane region" description="Helical" evidence="2">
    <location>
        <begin position="178"/>
        <end position="197"/>
    </location>
</feature>
<gene>
    <name evidence="3" type="ORF">PENTCL1PPCAC_21299</name>
</gene>
<keyword evidence="2" id="KW-1133">Transmembrane helix</keyword>
<evidence type="ECO:0000313" key="4">
    <source>
        <dbReference type="Proteomes" id="UP001432027"/>
    </source>
</evidence>
<dbReference type="GO" id="GO:0016020">
    <property type="term" value="C:membrane"/>
    <property type="evidence" value="ECO:0007669"/>
    <property type="project" value="InterPro"/>
</dbReference>
<evidence type="ECO:0000313" key="3">
    <source>
        <dbReference type="EMBL" id="GMS99124.1"/>
    </source>
</evidence>
<feature type="transmembrane region" description="Helical" evidence="2">
    <location>
        <begin position="240"/>
        <end position="262"/>
    </location>
</feature>
<dbReference type="InterPro" id="IPR004151">
    <property type="entry name" value="7TM_GPCR_serpentine_rcpt_Sre"/>
</dbReference>
<protein>
    <recommendedName>
        <fullName evidence="5">G protein-coupled receptor</fullName>
    </recommendedName>
</protein>
<evidence type="ECO:0000256" key="2">
    <source>
        <dbReference type="SAM" id="Phobius"/>
    </source>
</evidence>
<evidence type="ECO:0008006" key="5">
    <source>
        <dbReference type="Google" id="ProtNLM"/>
    </source>
</evidence>
<feature type="non-terminal residue" evidence="3">
    <location>
        <position position="1"/>
    </location>
</feature>
<keyword evidence="2" id="KW-0472">Membrane</keyword>
<comment type="caution">
    <text evidence="3">The sequence shown here is derived from an EMBL/GenBank/DDBJ whole genome shotgun (WGS) entry which is preliminary data.</text>
</comment>
<feature type="transmembrane region" description="Helical" evidence="2">
    <location>
        <begin position="282"/>
        <end position="299"/>
    </location>
</feature>
<feature type="non-terminal residue" evidence="3">
    <location>
        <position position="359"/>
    </location>
</feature>